<dbReference type="Pfam" id="PF03601">
    <property type="entry name" value="Cons_hypoth698"/>
    <property type="match status" value="1"/>
</dbReference>
<dbReference type="EMBL" id="VTES01000002">
    <property type="protein sequence ID" value="TYS64707.1"/>
    <property type="molecule type" value="Genomic_DNA"/>
</dbReference>
<feature type="transmembrane region" description="Helical" evidence="7">
    <location>
        <begin position="172"/>
        <end position="193"/>
    </location>
</feature>
<feature type="transmembrane region" description="Helical" evidence="7">
    <location>
        <begin position="385"/>
        <end position="410"/>
    </location>
</feature>
<evidence type="ECO:0000256" key="6">
    <source>
        <dbReference type="ARBA" id="ARBA00023136"/>
    </source>
</evidence>
<evidence type="ECO:0000313" key="8">
    <source>
        <dbReference type="EMBL" id="TYS64707.1"/>
    </source>
</evidence>
<evidence type="ECO:0000256" key="4">
    <source>
        <dbReference type="ARBA" id="ARBA00022692"/>
    </source>
</evidence>
<sequence length="411" mass="44488">MDIGEVCLKSGKIFTDKRSIRLSGLMLFYRNFLAIPADFTKSPFMLRLFVDFNKIREEQFYRSYKFALSSGSSERKMERLQQAAARLPQWLPGVILAIAIAAAAKFLGGIFPLVGGILFAILIGAALRNTAGINPVFEQGLTLTVKRLLKAAVVLLGAGLNIFDIFEIGRQSLLIIFVSVCSGILLTLWFGHFLKLGKTLSLLIGVGASICGATAISAVKGLLGAKDDETAYAISTIVFFNLIAFFLYPIIGHVFHMNDQAFGIWAGTAVHDTSSAIAVGYVYGNEAGEVATTVKLGRTIFLLPLILILPILMGTADKSSRAGSFKKAFPWFIVWFLAVSMLNSFGAFPPAVQDLLSSISKFVIIMVMAAVGLQTDLKQFAKLGVMPLLTGLFASAAVSLISFGLIYWLIL</sequence>
<reference evidence="8 9" key="1">
    <citation type="submission" date="2019-08" db="EMBL/GenBank/DDBJ databases">
        <title>Bacillus genomes from the desert of Cuatro Cienegas, Coahuila.</title>
        <authorList>
            <person name="Olmedo-Alvarez G."/>
        </authorList>
    </citation>
    <scope>NUCLEOTIDE SEQUENCE [LARGE SCALE GENOMIC DNA]</scope>
    <source>
        <strain evidence="8 9">CH37_1T</strain>
    </source>
</reference>
<evidence type="ECO:0000256" key="2">
    <source>
        <dbReference type="ARBA" id="ARBA00007977"/>
    </source>
</evidence>
<feature type="transmembrane region" description="Helical" evidence="7">
    <location>
        <begin position="110"/>
        <end position="127"/>
    </location>
</feature>
<dbReference type="AlphaFoldDB" id="A0A5D4SMV9"/>
<evidence type="ECO:0000256" key="3">
    <source>
        <dbReference type="ARBA" id="ARBA00022475"/>
    </source>
</evidence>
<feature type="transmembrane region" description="Helical" evidence="7">
    <location>
        <begin position="355"/>
        <end position="373"/>
    </location>
</feature>
<keyword evidence="6 7" id="KW-0472">Membrane</keyword>
<keyword evidence="3" id="KW-1003">Cell membrane</keyword>
<evidence type="ECO:0000256" key="5">
    <source>
        <dbReference type="ARBA" id="ARBA00022989"/>
    </source>
</evidence>
<dbReference type="PANTHER" id="PTHR30106:SF1">
    <property type="entry name" value="UPF0324 MEMBRANE PROTEIN FN0533"/>
    <property type="match status" value="1"/>
</dbReference>
<evidence type="ECO:0000313" key="9">
    <source>
        <dbReference type="Proteomes" id="UP000323732"/>
    </source>
</evidence>
<keyword evidence="4 7" id="KW-0812">Transmembrane</keyword>
<gene>
    <name evidence="8" type="ORF">FZD47_04865</name>
</gene>
<feature type="transmembrane region" description="Helical" evidence="7">
    <location>
        <begin position="231"/>
        <end position="250"/>
    </location>
</feature>
<protein>
    <submittedName>
        <fullName evidence="8">YeiH family putative sulfate export transporter</fullName>
    </submittedName>
</protein>
<feature type="transmembrane region" description="Helical" evidence="7">
    <location>
        <begin position="328"/>
        <end position="349"/>
    </location>
</feature>
<name>A0A5D4SMV9_9BACI</name>
<comment type="caution">
    <text evidence="8">The sequence shown here is derived from an EMBL/GenBank/DDBJ whole genome shotgun (WGS) entry which is preliminary data.</text>
</comment>
<comment type="subcellular location">
    <subcellularLocation>
        <location evidence="1">Cell membrane</location>
        <topology evidence="1">Multi-pass membrane protein</topology>
    </subcellularLocation>
</comment>
<dbReference type="InterPro" id="IPR018383">
    <property type="entry name" value="UPF0324_pro"/>
</dbReference>
<feature type="transmembrane region" description="Helical" evidence="7">
    <location>
        <begin position="148"/>
        <end position="166"/>
    </location>
</feature>
<feature type="transmembrane region" description="Helical" evidence="7">
    <location>
        <begin position="296"/>
        <end position="316"/>
    </location>
</feature>
<accession>A0A5D4SMV9</accession>
<comment type="similarity">
    <text evidence="2">Belongs to the UPF0324 family.</text>
</comment>
<dbReference type="PANTHER" id="PTHR30106">
    <property type="entry name" value="INNER MEMBRANE PROTEIN YEIH-RELATED"/>
    <property type="match status" value="1"/>
</dbReference>
<feature type="transmembrane region" description="Helical" evidence="7">
    <location>
        <begin position="262"/>
        <end position="284"/>
    </location>
</feature>
<proteinExistence type="inferred from homology"/>
<feature type="transmembrane region" description="Helical" evidence="7">
    <location>
        <begin position="200"/>
        <end position="219"/>
    </location>
</feature>
<dbReference type="GO" id="GO:0005886">
    <property type="term" value="C:plasma membrane"/>
    <property type="evidence" value="ECO:0007669"/>
    <property type="project" value="UniProtKB-SubCell"/>
</dbReference>
<evidence type="ECO:0000256" key="7">
    <source>
        <dbReference type="SAM" id="Phobius"/>
    </source>
</evidence>
<dbReference type="Proteomes" id="UP000323732">
    <property type="component" value="Unassembled WGS sequence"/>
</dbReference>
<keyword evidence="5 7" id="KW-1133">Transmembrane helix</keyword>
<organism evidence="8 9">
    <name type="scientific">Bacillus infantis</name>
    <dbReference type="NCBI Taxonomy" id="324767"/>
    <lineage>
        <taxon>Bacteria</taxon>
        <taxon>Bacillati</taxon>
        <taxon>Bacillota</taxon>
        <taxon>Bacilli</taxon>
        <taxon>Bacillales</taxon>
        <taxon>Bacillaceae</taxon>
        <taxon>Bacillus</taxon>
    </lineage>
</organism>
<evidence type="ECO:0000256" key="1">
    <source>
        <dbReference type="ARBA" id="ARBA00004651"/>
    </source>
</evidence>